<proteinExistence type="predicted"/>
<dbReference type="InterPro" id="IPR034108">
    <property type="entry name" value="Pept_M35-like_proteobacteria"/>
</dbReference>
<evidence type="ECO:0000259" key="1">
    <source>
        <dbReference type="SMART" id="SM01351"/>
    </source>
</evidence>
<comment type="caution">
    <text evidence="2">The sequence shown here is derived from an EMBL/GenBank/DDBJ whole genome shotgun (WGS) entry which is preliminary data.</text>
</comment>
<accession>A0ABT6B5A8</accession>
<keyword evidence="2" id="KW-0378">Hydrolase</keyword>
<dbReference type="Proteomes" id="UP001216674">
    <property type="component" value="Unassembled WGS sequence"/>
</dbReference>
<dbReference type="CDD" id="cd11007">
    <property type="entry name" value="M35_like_1"/>
    <property type="match status" value="1"/>
</dbReference>
<dbReference type="InterPro" id="IPR029463">
    <property type="entry name" value="Lys_MEP"/>
</dbReference>
<organism evidence="2 3">
    <name type="scientific">Cupriavidus basilensis</name>
    <dbReference type="NCBI Taxonomy" id="68895"/>
    <lineage>
        <taxon>Bacteria</taxon>
        <taxon>Pseudomonadati</taxon>
        <taxon>Pseudomonadota</taxon>
        <taxon>Betaproteobacteria</taxon>
        <taxon>Burkholderiales</taxon>
        <taxon>Burkholderiaceae</taxon>
        <taxon>Cupriavidus</taxon>
    </lineage>
</organism>
<evidence type="ECO:0000313" key="2">
    <source>
        <dbReference type="EMBL" id="MDF3840066.1"/>
    </source>
</evidence>
<dbReference type="CDD" id="cd14744">
    <property type="entry name" value="PAAR_CT_2"/>
    <property type="match status" value="1"/>
</dbReference>
<dbReference type="SMART" id="SM01351">
    <property type="entry name" value="Aspzincin_M35"/>
    <property type="match status" value="1"/>
</dbReference>
<protein>
    <submittedName>
        <fullName evidence="2">M35 family metallo-endopeptidase</fullName>
        <ecNumber evidence="2">3.4.24.-</ecNumber>
    </submittedName>
</protein>
<feature type="domain" description="Lysine-specific metallo-endopeptidase" evidence="1">
    <location>
        <begin position="166"/>
        <end position="319"/>
    </location>
</feature>
<dbReference type="InterPro" id="IPR008727">
    <property type="entry name" value="PAAR_motif"/>
</dbReference>
<dbReference type="Pfam" id="PF14521">
    <property type="entry name" value="Aspzincin_M35"/>
    <property type="match status" value="1"/>
</dbReference>
<dbReference type="InterPro" id="IPR024079">
    <property type="entry name" value="MetalloPept_cat_dom_sf"/>
</dbReference>
<reference evidence="2 3" key="1">
    <citation type="submission" date="2023-03" db="EMBL/GenBank/DDBJ databases">
        <title>Draft assemblies of triclosan tolerant bacteria isolated from returned activated sludge.</title>
        <authorList>
            <person name="Van Hamelsveld S."/>
        </authorList>
    </citation>
    <scope>NUCLEOTIDE SEQUENCE [LARGE SCALE GENOMIC DNA]</scope>
    <source>
        <strain evidence="2 3">GW210010_S58</strain>
    </source>
</reference>
<dbReference type="GO" id="GO:0016787">
    <property type="term" value="F:hydrolase activity"/>
    <property type="evidence" value="ECO:0007669"/>
    <property type="project" value="UniProtKB-KW"/>
</dbReference>
<dbReference type="Gene3D" id="3.40.390.10">
    <property type="entry name" value="Collagenase (Catalytic Domain)"/>
    <property type="match status" value="1"/>
</dbReference>
<dbReference type="EC" id="3.4.24.-" evidence="2"/>
<dbReference type="EMBL" id="JARJLM010000734">
    <property type="protein sequence ID" value="MDF3840066.1"/>
    <property type="molecule type" value="Genomic_DNA"/>
</dbReference>
<dbReference type="SUPFAM" id="SSF55486">
    <property type="entry name" value="Metalloproteases ('zincins'), catalytic domain"/>
    <property type="match status" value="1"/>
</dbReference>
<name>A0ABT6B5A8_9BURK</name>
<dbReference type="RefSeq" id="WP_276269628.1">
    <property type="nucleotide sequence ID" value="NZ_JARJLM010000734.1"/>
</dbReference>
<evidence type="ECO:0000313" key="3">
    <source>
        <dbReference type="Proteomes" id="UP001216674"/>
    </source>
</evidence>
<dbReference type="Pfam" id="PF05488">
    <property type="entry name" value="PAAR_motif"/>
    <property type="match status" value="1"/>
</dbReference>
<gene>
    <name evidence="2" type="ORF">P3W85_45165</name>
</gene>
<keyword evidence="3" id="KW-1185">Reference proteome</keyword>
<sequence length="320" mass="35309">MEEGMRDMREALKHGDKTATGGVLISTVIGFTHHGVPVAAEGDHATCPACKVGGPVMNDAHPHFTLMDGRQILVRGARVMCQCTNKPLVIPSQQDFIIEVDRTGHVQPLAAPGAFAPLAAEKLSDGPSNLVDDSERICANMSNAEFRSLILRLRDMAVSRCGKRLVELRRWGHADRARVEAWFGVSDERVRQRLLEGIPRIESILRSLTADNFVRYSDETMEYIGCTPKTRNNPELVAAVCAPDTKTHTIAIALKFCDLSPYSDSVDSQLLTLVHEVSHFQDAMATEDPFYQLFRAKREAAAKNPRCIENADNVAAYVIV</sequence>